<dbReference type="Proteomes" id="UP000321533">
    <property type="component" value="Chromosome"/>
</dbReference>
<feature type="coiled-coil region" evidence="2">
    <location>
        <begin position="114"/>
        <end position="141"/>
    </location>
</feature>
<dbReference type="Pfam" id="PF00206">
    <property type="entry name" value="Lyase_1"/>
    <property type="match status" value="1"/>
</dbReference>
<dbReference type="AlphaFoldDB" id="A0A5B8V6G4"/>
<dbReference type="Pfam" id="PF10397">
    <property type="entry name" value="ADSL_C"/>
    <property type="match status" value="1"/>
</dbReference>
<sequence>MQRLYENLFYNKQVNEIFTTESFIRYMLQFEAELANAQAKHNLIPPTAAQIIEENCTVSNINIETLISEVAAGGNAAIPLIKQLTHAVKTKDTEAAKYVHLGATSQDVIDTAITLQLRDALKIIEKDLQQLINQLVSLIEVHRNTIMIGRSFMQHARPITFGFKVSCWLDGLLRSKQRVVKLLAEQLPLQLGGAVGTLSGMQDKGLQVAETMSALLRLNIPAIPWHTQRDRFTETATTLGILSGNIGKIAKDISLLMQTEIAEVFEPSVPGKGGSSTMPHKRNPVGSIAILANTQRIPNLVATMLSCMVQDHERATGNWHAEWETLTDIVQLTAGTVHQACIITNGLEVDTAKMCSNIELTNGLIYAENISLALAEHIGKSDAHTLMETLCKEAVDQKIHLKELVEKNDTISRYLSLNDMQQLFSSDNALGLCNAFIDRVISPLI</sequence>
<feature type="domain" description="Adenylosuccinate lyase C-terminal" evidence="3">
    <location>
        <begin position="362"/>
        <end position="441"/>
    </location>
</feature>
<dbReference type="PRINTS" id="PR00145">
    <property type="entry name" value="ARGSUCLYASE"/>
</dbReference>
<organism evidence="4 5">
    <name type="scientific">Panacibacter ginsenosidivorans</name>
    <dbReference type="NCBI Taxonomy" id="1813871"/>
    <lineage>
        <taxon>Bacteria</taxon>
        <taxon>Pseudomonadati</taxon>
        <taxon>Bacteroidota</taxon>
        <taxon>Chitinophagia</taxon>
        <taxon>Chitinophagales</taxon>
        <taxon>Chitinophagaceae</taxon>
        <taxon>Panacibacter</taxon>
    </lineage>
</organism>
<dbReference type="KEGG" id="pgin:FRZ67_05930"/>
<accession>A0A5B8V6G4</accession>
<dbReference type="InterPro" id="IPR008948">
    <property type="entry name" value="L-Aspartase-like"/>
</dbReference>
<dbReference type="SMART" id="SM00998">
    <property type="entry name" value="ADSL_C"/>
    <property type="match status" value="1"/>
</dbReference>
<keyword evidence="2" id="KW-0175">Coiled coil</keyword>
<keyword evidence="5" id="KW-1185">Reference proteome</keyword>
<dbReference type="PANTHER" id="PTHR43172">
    <property type="entry name" value="ADENYLOSUCCINATE LYASE"/>
    <property type="match status" value="1"/>
</dbReference>
<dbReference type="Gene3D" id="1.20.200.10">
    <property type="entry name" value="Fumarase/aspartase (Central domain)"/>
    <property type="match status" value="1"/>
</dbReference>
<dbReference type="EMBL" id="CP042435">
    <property type="protein sequence ID" value="QEC66862.1"/>
    <property type="molecule type" value="Genomic_DNA"/>
</dbReference>
<dbReference type="PROSITE" id="PS00163">
    <property type="entry name" value="FUMARATE_LYASES"/>
    <property type="match status" value="1"/>
</dbReference>
<dbReference type="EC" id="5.5.1.2" evidence="4"/>
<dbReference type="RefSeq" id="WP_147188662.1">
    <property type="nucleotide sequence ID" value="NZ_CP042435.1"/>
</dbReference>
<dbReference type="InterPro" id="IPR022761">
    <property type="entry name" value="Fumarate_lyase_N"/>
</dbReference>
<dbReference type="OrthoDB" id="9768878at2"/>
<dbReference type="InterPro" id="IPR012789">
    <property type="entry name" value="Protocat_PcaB-like"/>
</dbReference>
<dbReference type="PANTHER" id="PTHR43172:SF2">
    <property type="entry name" value="ADENYLOSUCCINATE LYASE C-TERMINAL DOMAIN-CONTAINING PROTEIN"/>
    <property type="match status" value="1"/>
</dbReference>
<dbReference type="InterPro" id="IPR019468">
    <property type="entry name" value="AdenyloSucc_lyase_C"/>
</dbReference>
<evidence type="ECO:0000256" key="2">
    <source>
        <dbReference type="SAM" id="Coils"/>
    </source>
</evidence>
<dbReference type="NCBIfam" id="TIGR02426">
    <property type="entry name" value="protocat_pcaB"/>
    <property type="match status" value="1"/>
</dbReference>
<dbReference type="InterPro" id="IPR020557">
    <property type="entry name" value="Fumarate_lyase_CS"/>
</dbReference>
<dbReference type="GO" id="GO:0019619">
    <property type="term" value="P:3,4-dihydroxybenzoate catabolic process"/>
    <property type="evidence" value="ECO:0007669"/>
    <property type="project" value="InterPro"/>
</dbReference>
<name>A0A5B8V6G4_9BACT</name>
<comment type="similarity">
    <text evidence="1">Belongs to the class-II fumarase/aspartase family.</text>
</comment>
<evidence type="ECO:0000259" key="3">
    <source>
        <dbReference type="SMART" id="SM00998"/>
    </source>
</evidence>
<dbReference type="SUPFAM" id="SSF48557">
    <property type="entry name" value="L-aspartase-like"/>
    <property type="match status" value="1"/>
</dbReference>
<evidence type="ECO:0000256" key="1">
    <source>
        <dbReference type="ARBA" id="ARBA00034772"/>
    </source>
</evidence>
<dbReference type="InterPro" id="IPR000362">
    <property type="entry name" value="Fumarate_lyase_fam"/>
</dbReference>
<dbReference type="GO" id="GO:0016829">
    <property type="term" value="F:lyase activity"/>
    <property type="evidence" value="ECO:0007669"/>
    <property type="project" value="UniProtKB-ARBA"/>
</dbReference>
<reference evidence="4 5" key="1">
    <citation type="journal article" date="2016" name="Int. J. Syst. Evol. Microbiol.">
        <title>Panacibacter ginsenosidivorans gen. nov., sp. nov., with ginsenoside converting activity isolated from soil of a ginseng field.</title>
        <authorList>
            <person name="Siddiqi M.Z."/>
            <person name="Muhammad Shafi S."/>
            <person name="Choi K.D."/>
            <person name="Im W.T."/>
        </authorList>
    </citation>
    <scope>NUCLEOTIDE SEQUENCE [LARGE SCALE GENOMIC DNA]</scope>
    <source>
        <strain evidence="4 5">Gsoil1550</strain>
    </source>
</reference>
<evidence type="ECO:0000313" key="5">
    <source>
        <dbReference type="Proteomes" id="UP000321533"/>
    </source>
</evidence>
<keyword evidence="4" id="KW-0413">Isomerase</keyword>
<dbReference type="CDD" id="cd01597">
    <property type="entry name" value="pCLME"/>
    <property type="match status" value="1"/>
</dbReference>
<gene>
    <name evidence="4" type="primary">pcaB</name>
    <name evidence="4" type="ORF">FRZ67_05930</name>
</gene>
<evidence type="ECO:0000313" key="4">
    <source>
        <dbReference type="EMBL" id="QEC66862.1"/>
    </source>
</evidence>
<dbReference type="GO" id="GO:0047472">
    <property type="term" value="F:3-carboxy-cis,cis-muconate cycloisomerase activity"/>
    <property type="evidence" value="ECO:0007669"/>
    <property type="project" value="UniProtKB-EC"/>
</dbReference>
<dbReference type="PRINTS" id="PR00149">
    <property type="entry name" value="FUMRATELYASE"/>
</dbReference>
<protein>
    <submittedName>
        <fullName evidence="4">3-carboxy-cis,cis-muconate cycloisomerase</fullName>
        <ecNumber evidence="4">5.5.1.2</ecNumber>
    </submittedName>
</protein>
<proteinExistence type="inferred from homology"/>
<dbReference type="Gene3D" id="1.10.40.30">
    <property type="entry name" value="Fumarase/aspartase (C-terminal domain)"/>
    <property type="match status" value="1"/>
</dbReference>